<evidence type="ECO:0000313" key="2">
    <source>
        <dbReference type="Proteomes" id="UP000276133"/>
    </source>
</evidence>
<name>A0A3M7RJ91_BRAPC</name>
<evidence type="ECO:0000313" key="1">
    <source>
        <dbReference type="EMBL" id="RNA23636.1"/>
    </source>
</evidence>
<gene>
    <name evidence="1" type="ORF">BpHYR1_014717</name>
</gene>
<keyword evidence="2" id="KW-1185">Reference proteome</keyword>
<organism evidence="1 2">
    <name type="scientific">Brachionus plicatilis</name>
    <name type="common">Marine rotifer</name>
    <name type="synonym">Brachionus muelleri</name>
    <dbReference type="NCBI Taxonomy" id="10195"/>
    <lineage>
        <taxon>Eukaryota</taxon>
        <taxon>Metazoa</taxon>
        <taxon>Spiralia</taxon>
        <taxon>Gnathifera</taxon>
        <taxon>Rotifera</taxon>
        <taxon>Eurotatoria</taxon>
        <taxon>Monogononta</taxon>
        <taxon>Pseudotrocha</taxon>
        <taxon>Ploima</taxon>
        <taxon>Brachionidae</taxon>
        <taxon>Brachionus</taxon>
    </lineage>
</organism>
<accession>A0A3M7RJ91</accession>
<dbReference type="AlphaFoldDB" id="A0A3M7RJ91"/>
<dbReference type="Proteomes" id="UP000276133">
    <property type="component" value="Unassembled WGS sequence"/>
</dbReference>
<reference evidence="1 2" key="1">
    <citation type="journal article" date="2018" name="Sci. Rep.">
        <title>Genomic signatures of local adaptation to the degree of environmental predictability in rotifers.</title>
        <authorList>
            <person name="Franch-Gras L."/>
            <person name="Hahn C."/>
            <person name="Garcia-Roger E.M."/>
            <person name="Carmona M.J."/>
            <person name="Serra M."/>
            <person name="Gomez A."/>
        </authorList>
    </citation>
    <scope>NUCLEOTIDE SEQUENCE [LARGE SCALE GENOMIC DNA]</scope>
    <source>
        <strain evidence="1">HYR1</strain>
    </source>
</reference>
<dbReference type="EMBL" id="REGN01003245">
    <property type="protein sequence ID" value="RNA23636.1"/>
    <property type="molecule type" value="Genomic_DNA"/>
</dbReference>
<proteinExistence type="predicted"/>
<protein>
    <submittedName>
        <fullName evidence="1">Uncharacterized protein</fullName>
    </submittedName>
</protein>
<comment type="caution">
    <text evidence="1">The sequence shown here is derived from an EMBL/GenBank/DDBJ whole genome shotgun (WGS) entry which is preliminary data.</text>
</comment>
<sequence length="128" mass="14663">MNGAYVTAKGKLFLYHTYESDKIPNSSQKLFTHQKLIIIISKTQQTRVVQKSKVFTSRIHQSESRTNEISALPDSFCCGEMIFLEFEINLIVYFTTYPFFISLKNEKGYEKGDELELLAKGPKALANI</sequence>